<dbReference type="EMBL" id="SHMQ01000002">
    <property type="protein sequence ID" value="RZV40274.1"/>
    <property type="molecule type" value="Genomic_DNA"/>
</dbReference>
<dbReference type="Proteomes" id="UP000322454">
    <property type="component" value="Unassembled WGS sequence"/>
</dbReference>
<gene>
    <name evidence="2" type="ORF">EVJ48_01910</name>
</gene>
<organism evidence="2 3">
    <name type="scientific">Candidatus Acidulodesulfobacterium acidiphilum</name>
    <dbReference type="NCBI Taxonomy" id="2597224"/>
    <lineage>
        <taxon>Bacteria</taxon>
        <taxon>Deltaproteobacteria</taxon>
        <taxon>Candidatus Acidulodesulfobacterales</taxon>
        <taxon>Candidatus Acidulodesulfobacterium</taxon>
    </lineage>
</organism>
<keyword evidence="1" id="KW-0472">Membrane</keyword>
<comment type="caution">
    <text evidence="2">The sequence shown here is derived from an EMBL/GenBank/DDBJ whole genome shotgun (WGS) entry which is preliminary data.</text>
</comment>
<evidence type="ECO:0000256" key="1">
    <source>
        <dbReference type="SAM" id="Phobius"/>
    </source>
</evidence>
<keyword evidence="1" id="KW-0812">Transmembrane</keyword>
<reference evidence="2 3" key="1">
    <citation type="submission" date="2019-01" db="EMBL/GenBank/DDBJ databases">
        <title>Insights into ecological role of a new deltaproteobacterial order Candidatus Sinidesulfobacterales (Sva0485) by metagenomics and metatranscriptomics.</title>
        <authorList>
            <person name="Tan S."/>
            <person name="Liu J."/>
            <person name="Fang Y."/>
            <person name="Hedlund B."/>
            <person name="Lian Z.-H."/>
            <person name="Huang L.-Y."/>
            <person name="Li J.-T."/>
            <person name="Huang L.-N."/>
            <person name="Li W.-J."/>
            <person name="Jiang H.-C."/>
            <person name="Dong H.-L."/>
            <person name="Shu W.-S."/>
        </authorList>
    </citation>
    <scope>NUCLEOTIDE SEQUENCE [LARGE SCALE GENOMIC DNA]</scope>
    <source>
        <strain evidence="2">AP4</strain>
    </source>
</reference>
<dbReference type="AlphaFoldDB" id="A0A520XGF4"/>
<keyword evidence="1" id="KW-1133">Transmembrane helix</keyword>
<evidence type="ECO:0000313" key="3">
    <source>
        <dbReference type="Proteomes" id="UP000322454"/>
    </source>
</evidence>
<feature type="transmembrane region" description="Helical" evidence="1">
    <location>
        <begin position="6"/>
        <end position="23"/>
    </location>
</feature>
<proteinExistence type="predicted"/>
<protein>
    <submittedName>
        <fullName evidence="2">Uncharacterized protein</fullName>
    </submittedName>
</protein>
<name>A0A520XGF4_9DELT</name>
<sequence length="92" mass="11205">MKSSWFKILLLFIPVLILIFFYIENQQHKQHAIVKKQSIAFSRDWNEFNYQFTGKKVYKKRAEKRQKQLNEQIQKKISTQNINKKLAQLSKF</sequence>
<evidence type="ECO:0000313" key="2">
    <source>
        <dbReference type="EMBL" id="RZV40274.1"/>
    </source>
</evidence>
<accession>A0A520XGF4</accession>